<evidence type="ECO:0000313" key="3">
    <source>
        <dbReference type="Proteomes" id="UP000321922"/>
    </source>
</evidence>
<gene>
    <name evidence="2" type="ORF">VSA01S_34600</name>
</gene>
<evidence type="ECO:0000313" key="2">
    <source>
        <dbReference type="EMBL" id="GEM77348.1"/>
    </source>
</evidence>
<reference evidence="2 3" key="1">
    <citation type="submission" date="2019-07" db="EMBL/GenBank/DDBJ databases">
        <title>Whole genome shotgun sequence of Vibrio sagamiensis NBRC 104589.</title>
        <authorList>
            <person name="Hosoyama A."/>
            <person name="Uohara A."/>
            <person name="Ohji S."/>
            <person name="Ichikawa N."/>
        </authorList>
    </citation>
    <scope>NUCLEOTIDE SEQUENCE [LARGE SCALE GENOMIC DNA]</scope>
    <source>
        <strain evidence="2 3">NBRC 104589</strain>
    </source>
</reference>
<dbReference type="Proteomes" id="UP000321922">
    <property type="component" value="Unassembled WGS sequence"/>
</dbReference>
<name>A0A511QJ51_9VIBR</name>
<accession>A0A511QJ51</accession>
<dbReference type="InterPro" id="IPR022225">
    <property type="entry name" value="Phage_tail_fibre_N"/>
</dbReference>
<feature type="domain" description="Phage tail fibre protein N-terminal" evidence="1">
    <location>
        <begin position="3"/>
        <end position="158"/>
    </location>
</feature>
<dbReference type="RefSeq" id="WP_050567438.1">
    <property type="nucleotide sequence ID" value="NZ_BAOJ01000150.1"/>
</dbReference>
<proteinExistence type="predicted"/>
<comment type="caution">
    <text evidence="2">The sequence shown here is derived from an EMBL/GenBank/DDBJ whole genome shotgun (WGS) entry which is preliminary data.</text>
</comment>
<sequence>MAQSIITREFEAYKAQQDALEQPVILDEFVLAKVPGLDPDEPIDRDETLPEQEHIVYVADVTQSGYVNPNAVVYSLIMDTRVGDFQFNWVGLRNKKTGLLGAILHLPELTKYQSIAGMQNGNAITRSILMSYEGAQRITGITVDASTWQIDFTARLFGLDEMDRLANLDVLGPAAFLDEGFKVVPTEQGFQALAGCGYVGGLRCYLDEPHTLPALTLPCKLYLDATWKGQPTSQWHCEYVIRVAETLTDFHDEDGYAHFVAPIAEINAQGEVTDLRFLEGFAQYYRQKHVDRLLDKKIDKAAITDSTSDASSEKVASAKAVKDVAEKVQEAIEQTETKLPKAGGTMTGNIRFIDNHQGIVWERNSDGAFIKFKNDSDQDTDSFLEFGTLDNGNEFFKWTIDGIERASLKSDGFRVANTIFEGGTALSNKYLGKTGKAADADKLDGVDSSGFARAYSSSHGTGGGNWSTAQLVSWLKSKGCFNQPYWMMKASWDYAGNRLISDTGCGKIHLAGCVIEVMGRESAYTIRVTTPTTSSGGGTTNAVFTYTNHGPGYHPSWRRDFNTRQKPTAGDIGALTQAQGDARYLGKTAKASSATISDKIKIYPSSTTNFHPIVWNSVNMLYTTSSGSGMSYRPSDGFSKIKHGQMAGYYLTHDTSGKIKPANDNKRSAGMYGLYNSHKIAHIWSMGEAYKIHDHGANFGNLHGLAYKHTNNGTGGTMAGGHQAVWCENGTPKAAMGGHGLWGQQVFDGAGNNRKRVYSPNNPPPKDVIWEKVASGSLNHRLLSHSNAKRETVVTNIRYKTNRFGLDRYRVVIITNSSGLKANVSDLNSVWWQAWAVLNPERTTWHGGDYIRFDVFTSGAYILNGPTWGHVSGWELWELKE</sequence>
<keyword evidence="3" id="KW-1185">Reference proteome</keyword>
<evidence type="ECO:0000259" key="1">
    <source>
        <dbReference type="Pfam" id="PF12571"/>
    </source>
</evidence>
<dbReference type="Pfam" id="PF12571">
    <property type="entry name" value="Phage_tail_fib"/>
    <property type="match status" value="1"/>
</dbReference>
<organism evidence="2 3">
    <name type="scientific">Vibrio sagamiensis NBRC 104589</name>
    <dbReference type="NCBI Taxonomy" id="1219064"/>
    <lineage>
        <taxon>Bacteria</taxon>
        <taxon>Pseudomonadati</taxon>
        <taxon>Pseudomonadota</taxon>
        <taxon>Gammaproteobacteria</taxon>
        <taxon>Vibrionales</taxon>
        <taxon>Vibrionaceae</taxon>
        <taxon>Vibrio</taxon>
    </lineage>
</organism>
<dbReference type="AlphaFoldDB" id="A0A511QJ51"/>
<dbReference type="EMBL" id="BJXJ01000050">
    <property type="protein sequence ID" value="GEM77348.1"/>
    <property type="molecule type" value="Genomic_DNA"/>
</dbReference>
<protein>
    <recommendedName>
        <fullName evidence="1">Phage tail fibre protein N-terminal domain-containing protein</fullName>
    </recommendedName>
</protein>